<evidence type="ECO:0000256" key="3">
    <source>
        <dbReference type="SAM" id="MobiDB-lite"/>
    </source>
</evidence>
<dbReference type="EMBL" id="BQNB010019103">
    <property type="protein sequence ID" value="GJT81701.1"/>
    <property type="molecule type" value="Genomic_DNA"/>
</dbReference>
<dbReference type="InterPro" id="IPR036397">
    <property type="entry name" value="RNaseH_sf"/>
</dbReference>
<organism evidence="5 6">
    <name type="scientific">Tanacetum coccineum</name>
    <dbReference type="NCBI Taxonomy" id="301880"/>
    <lineage>
        <taxon>Eukaryota</taxon>
        <taxon>Viridiplantae</taxon>
        <taxon>Streptophyta</taxon>
        <taxon>Embryophyta</taxon>
        <taxon>Tracheophyta</taxon>
        <taxon>Spermatophyta</taxon>
        <taxon>Magnoliopsida</taxon>
        <taxon>eudicotyledons</taxon>
        <taxon>Gunneridae</taxon>
        <taxon>Pentapetalae</taxon>
        <taxon>asterids</taxon>
        <taxon>campanulids</taxon>
        <taxon>Asterales</taxon>
        <taxon>Asteraceae</taxon>
        <taxon>Asteroideae</taxon>
        <taxon>Anthemideae</taxon>
        <taxon>Anthemidinae</taxon>
        <taxon>Tanacetum</taxon>
    </lineage>
</organism>
<keyword evidence="6" id="KW-1185">Reference proteome</keyword>
<dbReference type="InterPro" id="IPR043502">
    <property type="entry name" value="DNA/RNA_pol_sf"/>
</dbReference>
<dbReference type="Pfam" id="PF13976">
    <property type="entry name" value="gag_pre-integrs"/>
    <property type="match status" value="1"/>
</dbReference>
<evidence type="ECO:0000256" key="1">
    <source>
        <dbReference type="PROSITE-ProRule" id="PRU00047"/>
    </source>
</evidence>
<dbReference type="InterPro" id="IPR001878">
    <property type="entry name" value="Znf_CCHC"/>
</dbReference>
<dbReference type="Pfam" id="PF07727">
    <property type="entry name" value="RVT_2"/>
    <property type="match status" value="1"/>
</dbReference>
<dbReference type="InterPro" id="IPR012337">
    <property type="entry name" value="RNaseH-like_sf"/>
</dbReference>
<evidence type="ECO:0000313" key="6">
    <source>
        <dbReference type="Proteomes" id="UP001151760"/>
    </source>
</evidence>
<dbReference type="InterPro" id="IPR036875">
    <property type="entry name" value="Znf_CCHC_sf"/>
</dbReference>
<dbReference type="Gene3D" id="3.30.420.10">
    <property type="entry name" value="Ribonuclease H-like superfamily/Ribonuclease H"/>
    <property type="match status" value="1"/>
</dbReference>
<keyword evidence="1" id="KW-0479">Metal-binding</keyword>
<gene>
    <name evidence="5" type="ORF">Tco_1056043</name>
</gene>
<evidence type="ECO:0000256" key="2">
    <source>
        <dbReference type="SAM" id="Coils"/>
    </source>
</evidence>
<evidence type="ECO:0000259" key="4">
    <source>
        <dbReference type="PROSITE" id="PS50158"/>
    </source>
</evidence>
<evidence type="ECO:0000313" key="5">
    <source>
        <dbReference type="EMBL" id="GJT81701.1"/>
    </source>
</evidence>
<feature type="coiled-coil region" evidence="2">
    <location>
        <begin position="181"/>
        <end position="215"/>
    </location>
</feature>
<sequence>MSFDDLYNNFKIVEQDVKGTASSSSSSQNLAFMSSTSSTNEVNTAYGVTGYDKSKVECFNCHKLGHFARECRGPRNQDNMSRNQDSSKRTINVEEISSKAMLAIDGADSEVHNNKTCSKTCLKSFETLKTQLDDLRIEFNKSEFNLATYKRGLASVEEQLVFYKKNEVLFCEQLAVLKRDISYKDSEISVLKSELEKLKQEKESNQLKIEKFDNASKSLDKLIGSQITDKSRKGVGFVSYNVVPPPPTGLFSPPNLDLSNSGLEEFQQPEFEGYGPKTSKSVSEDTSNEVRESPDASLVKELVSNDKLEKKTIFPTVAKINFVRPQQQEKPVRKPVKYAEMYRSQTPRGNQRNWNNQKSQQLGSDFVMYNKACFVCGSFDHVQANCNYHQRERMVSGNNYTRVNYNYSAKKAHPSAHRNIVPRAVLMKTGLRPLNTARPVNTAHPKTTVYSARPMSCFSKSAQSTGHPQKEDQGYVDSGCSRHMIGNMSYLSDFKEFDEGYELQFNLFSVSQMCDKKNSVLFTDTRCFVLSPDFKLADERVYLFLLQMPQLDESMLWHRRLGHVNFKTINKLVKDNLVKGLPIKHFENDQTCVACLKGKQHKASFVTDDYSRFTWVFFLASKDETSGILKSFITQIENLVDKKVKIIRCDNGTEFKNRNRVLVVKPHNKTPYELFRGRTPSLSFMKPFGCHVTILNTLDHLGKFDGKSDDGFFIGYSLNSKAFRVYNIKTRKVEENLHVRFLEDKHIIAGDGPKWLFDIDVLTKLMSYVPVVAVSLIVNAADIENNVAGENIVYGCDDDPNMPNLEEIVYSGDKEGVDAKADMTNFGYTYPSPQTRRMTKNVTEHVEPKKTLMDLPHGKRAISTKWVYKNKKDERGIVIRNKARLVAQGYTQEEGIDYDEVFSLVARIEAIRLFLAYASFKDFVVYQMDVKSAFLYVNIKEEVYVCQPPGFEDPEFPDKVYKKGQIDKTLFIKRVKGDILLVQVYVDDIIFGSTKKGLCTEFEKLMHKKFQMSSMGELTFFLGLQVTQKDDGIFISQDKYVDEILKKFGFSTVKTASTPMETSKPLLKDAEAEDVDVHLYRSMIGSLMYLTASRPDIMFVVCACARFQVTPKVSHLHAVKRIFRYLKGQPKLGLWYPKDSPFDLEAYTDSDYAGASLDRKSTTRGCQFLGRRLISWQYRKSTTRGCQFLRRILISWQCKKQTIVPNSTTKAEYVAASSCCGQISILIAKDEIVIKEWEDRVEKAATTASSLEADQDSEAQIRFEAASKQSIDPRLSRFNPLGSGEDNMKLKELMEFCTKLSERALDL</sequence>
<comment type="caution">
    <text evidence="5">The sequence shown here is derived from an EMBL/GenBank/DDBJ whole genome shotgun (WGS) entry which is preliminary data.</text>
</comment>
<feature type="domain" description="CCHC-type" evidence="4">
    <location>
        <begin position="58"/>
        <end position="72"/>
    </location>
</feature>
<name>A0ABQ5H2I3_9ASTR</name>
<dbReference type="SUPFAM" id="SSF53098">
    <property type="entry name" value="Ribonuclease H-like"/>
    <property type="match status" value="1"/>
</dbReference>
<dbReference type="InterPro" id="IPR013103">
    <property type="entry name" value="RVT_2"/>
</dbReference>
<dbReference type="PANTHER" id="PTHR11439">
    <property type="entry name" value="GAG-POL-RELATED RETROTRANSPOSON"/>
    <property type="match status" value="1"/>
</dbReference>
<keyword evidence="1" id="KW-0863">Zinc-finger</keyword>
<dbReference type="SMART" id="SM00343">
    <property type="entry name" value="ZnF_C2HC"/>
    <property type="match status" value="2"/>
</dbReference>
<accession>A0ABQ5H2I3</accession>
<proteinExistence type="predicted"/>
<dbReference type="InterPro" id="IPR057670">
    <property type="entry name" value="SH3_retrovirus"/>
</dbReference>
<protein>
    <submittedName>
        <fullName evidence="5">Retrovirus-related pol polyprotein from transposon TNT 1-94</fullName>
    </submittedName>
</protein>
<reference evidence="5" key="1">
    <citation type="journal article" date="2022" name="Int. J. Mol. Sci.">
        <title>Draft Genome of Tanacetum Coccineum: Genomic Comparison of Closely Related Tanacetum-Family Plants.</title>
        <authorList>
            <person name="Yamashiro T."/>
            <person name="Shiraishi A."/>
            <person name="Nakayama K."/>
            <person name="Satake H."/>
        </authorList>
    </citation>
    <scope>NUCLEOTIDE SEQUENCE</scope>
</reference>
<dbReference type="CDD" id="cd09272">
    <property type="entry name" value="RNase_HI_RT_Ty1"/>
    <property type="match status" value="1"/>
</dbReference>
<dbReference type="InterPro" id="IPR025724">
    <property type="entry name" value="GAG-pre-integrase_dom"/>
</dbReference>
<dbReference type="PANTHER" id="PTHR11439:SF495">
    <property type="entry name" value="REVERSE TRANSCRIPTASE, RNA-DEPENDENT DNA POLYMERASE-RELATED"/>
    <property type="match status" value="1"/>
</dbReference>
<dbReference type="PROSITE" id="PS50158">
    <property type="entry name" value="ZF_CCHC"/>
    <property type="match status" value="1"/>
</dbReference>
<dbReference type="Gene3D" id="4.10.60.10">
    <property type="entry name" value="Zinc finger, CCHC-type"/>
    <property type="match status" value="1"/>
</dbReference>
<dbReference type="SUPFAM" id="SSF56672">
    <property type="entry name" value="DNA/RNA polymerases"/>
    <property type="match status" value="1"/>
</dbReference>
<dbReference type="SUPFAM" id="SSF57756">
    <property type="entry name" value="Retrovirus zinc finger-like domains"/>
    <property type="match status" value="1"/>
</dbReference>
<keyword evidence="1" id="KW-0862">Zinc</keyword>
<dbReference type="Pfam" id="PF25597">
    <property type="entry name" value="SH3_retrovirus"/>
    <property type="match status" value="1"/>
</dbReference>
<dbReference type="Proteomes" id="UP001151760">
    <property type="component" value="Unassembled WGS sequence"/>
</dbReference>
<feature type="region of interest" description="Disordered" evidence="3">
    <location>
        <begin position="269"/>
        <end position="295"/>
    </location>
</feature>
<dbReference type="Pfam" id="PF00098">
    <property type="entry name" value="zf-CCHC"/>
    <property type="match status" value="1"/>
</dbReference>
<keyword evidence="2" id="KW-0175">Coiled coil</keyword>
<reference evidence="5" key="2">
    <citation type="submission" date="2022-01" db="EMBL/GenBank/DDBJ databases">
        <authorList>
            <person name="Yamashiro T."/>
            <person name="Shiraishi A."/>
            <person name="Satake H."/>
            <person name="Nakayama K."/>
        </authorList>
    </citation>
    <scope>NUCLEOTIDE SEQUENCE</scope>
</reference>